<keyword evidence="3" id="KW-1185">Reference proteome</keyword>
<gene>
    <name evidence="2" type="ORF">BOW52_10360</name>
</gene>
<dbReference type="EMBL" id="MPRK01000291">
    <property type="protein sequence ID" value="OOZ37151.1"/>
    <property type="molecule type" value="Genomic_DNA"/>
</dbReference>
<comment type="caution">
    <text evidence="2">The sequence shown here is derived from an EMBL/GenBank/DDBJ whole genome shotgun (WGS) entry which is preliminary data.</text>
</comment>
<sequence>MEVEKWKKHFQLMAEGKLGSSATGKFVVDSNQRGGNSSKPIVNFVTPLAQALELAKSEIREKKKTSLHRKRKDYRPKSMPNKKKSQISVKHRSSPIVIVHKRGPPGIRRE</sequence>
<feature type="compositionally biased region" description="Basic residues" evidence="1">
    <location>
        <begin position="62"/>
        <end position="103"/>
    </location>
</feature>
<proteinExistence type="predicted"/>
<evidence type="ECO:0000256" key="1">
    <source>
        <dbReference type="SAM" id="MobiDB-lite"/>
    </source>
</evidence>
<protein>
    <submittedName>
        <fullName evidence="2">Uncharacterized protein</fullName>
    </submittedName>
</protein>
<evidence type="ECO:0000313" key="3">
    <source>
        <dbReference type="Proteomes" id="UP000190198"/>
    </source>
</evidence>
<dbReference type="AlphaFoldDB" id="A0A1T2KWH9"/>
<evidence type="ECO:0000313" key="2">
    <source>
        <dbReference type="EMBL" id="OOZ37151.1"/>
    </source>
</evidence>
<accession>A0A1T2KWH9</accession>
<feature type="region of interest" description="Disordered" evidence="1">
    <location>
        <begin position="60"/>
        <end position="110"/>
    </location>
</feature>
<dbReference type="Proteomes" id="UP000190198">
    <property type="component" value="Unassembled WGS sequence"/>
</dbReference>
<reference evidence="2 3" key="1">
    <citation type="submission" date="2016-11" db="EMBL/GenBank/DDBJ databases">
        <title>Mixed transmission modes and dynamic genome evolution in an obligate animal-bacterial symbiosis.</title>
        <authorList>
            <person name="Russell S.L."/>
            <person name="Corbett-Detig R.B."/>
            <person name="Cavanaugh C.M."/>
        </authorList>
    </citation>
    <scope>NUCLEOTIDE SEQUENCE [LARGE SCALE GENOMIC DNA]</scope>
    <source>
        <strain evidence="2">Sp-SM6</strain>
    </source>
</reference>
<name>A0A1T2KWH9_9GAMM</name>
<organism evidence="2 3">
    <name type="scientific">Solemya elarraichensis gill symbiont</name>
    <dbReference type="NCBI Taxonomy" id="1918949"/>
    <lineage>
        <taxon>Bacteria</taxon>
        <taxon>Pseudomonadati</taxon>
        <taxon>Pseudomonadota</taxon>
        <taxon>Gammaproteobacteria</taxon>
        <taxon>sulfur-oxidizing symbionts</taxon>
    </lineage>
</organism>